<proteinExistence type="predicted"/>
<evidence type="ECO:0000256" key="2">
    <source>
        <dbReference type="ARBA" id="ARBA00022692"/>
    </source>
</evidence>
<name>A0A3B6QJL0_WHEAT</name>
<dbReference type="InterPro" id="IPR044839">
    <property type="entry name" value="NDR1-like"/>
</dbReference>
<keyword evidence="2 5" id="KW-0812">Transmembrane</keyword>
<dbReference type="Gramene" id="TraesPARA_EIv1.0_2137610.1">
    <property type="protein sequence ID" value="TraesPARA_EIv1.0_2137610.1.CDS1"/>
    <property type="gene ID" value="TraesPARA_EIv1.0_2137610"/>
</dbReference>
<dbReference type="GO" id="GO:0098542">
    <property type="term" value="P:defense response to other organism"/>
    <property type="evidence" value="ECO:0007669"/>
    <property type="project" value="InterPro"/>
</dbReference>
<evidence type="ECO:0000313" key="8">
    <source>
        <dbReference type="Proteomes" id="UP000019116"/>
    </source>
</evidence>
<dbReference type="GO" id="GO:0009506">
    <property type="term" value="C:plasmodesma"/>
    <property type="evidence" value="ECO:0000318"/>
    <property type="project" value="GO_Central"/>
</dbReference>
<evidence type="ECO:0000256" key="4">
    <source>
        <dbReference type="ARBA" id="ARBA00023136"/>
    </source>
</evidence>
<evidence type="ECO:0000256" key="5">
    <source>
        <dbReference type="SAM" id="Phobius"/>
    </source>
</evidence>
<dbReference type="Proteomes" id="UP000019116">
    <property type="component" value="Chromosome 6D"/>
</dbReference>
<dbReference type="PANTHER" id="PTHR31415:SF20">
    <property type="entry name" value="NDR1_HIN1-LIKE PROTEIN 26"/>
    <property type="match status" value="1"/>
</dbReference>
<dbReference type="Pfam" id="PF03168">
    <property type="entry name" value="LEA_2"/>
    <property type="match status" value="1"/>
</dbReference>
<feature type="transmembrane region" description="Helical" evidence="5">
    <location>
        <begin position="79"/>
        <end position="101"/>
    </location>
</feature>
<feature type="domain" description="Late embryogenesis abundant protein LEA-2 subgroup" evidence="6">
    <location>
        <begin position="137"/>
        <end position="227"/>
    </location>
</feature>
<comment type="subcellular location">
    <subcellularLocation>
        <location evidence="1">Membrane</location>
        <topology evidence="1">Single-pass membrane protein</topology>
    </subcellularLocation>
</comment>
<evidence type="ECO:0000259" key="6">
    <source>
        <dbReference type="Pfam" id="PF03168"/>
    </source>
</evidence>
<keyword evidence="3 5" id="KW-1133">Transmembrane helix</keyword>
<sequence>MFTKSQSLLVVISTTTNYNQIKYILGVLPTNIISAHTHHLSLSLLLCTTMSRITDDPEHSPRDCATKHRHHHSAGRRRLLIGALSAAASLLALAIILWLTLRPSSPRFTLLAATATATAPNATAGGIVRLDAAFVAHNPNARAAALYDRLQARASYAGVQLAATAPLPPFQQAQGDAVLTASLSASSAAASAAETAEAGRTTLLLRLRVEGQLRWKVSAWVSGNRALAAECVAVVVPSQLTAVVVQGSQCATTLQ</sequence>
<evidence type="ECO:0000256" key="1">
    <source>
        <dbReference type="ARBA" id="ARBA00004167"/>
    </source>
</evidence>
<dbReference type="Gramene" id="TraesWEE_scaffold_067526_01G000100.1">
    <property type="protein sequence ID" value="TraesWEE_scaffold_067526_01G000100.1"/>
    <property type="gene ID" value="TraesWEE_scaffold_067526_01G000100"/>
</dbReference>
<accession>A0A3B6QJL0</accession>
<dbReference type="Gramene" id="TraesCAD_scaffold_066023_01G000100.1">
    <property type="protein sequence ID" value="TraesCAD_scaffold_066023_01G000100.1"/>
    <property type="gene ID" value="TraesCAD_scaffold_066023_01G000100"/>
</dbReference>
<organism evidence="7">
    <name type="scientific">Triticum aestivum</name>
    <name type="common">Wheat</name>
    <dbReference type="NCBI Taxonomy" id="4565"/>
    <lineage>
        <taxon>Eukaryota</taxon>
        <taxon>Viridiplantae</taxon>
        <taxon>Streptophyta</taxon>
        <taxon>Embryophyta</taxon>
        <taxon>Tracheophyta</taxon>
        <taxon>Spermatophyta</taxon>
        <taxon>Magnoliopsida</taxon>
        <taxon>Liliopsida</taxon>
        <taxon>Poales</taxon>
        <taxon>Poaceae</taxon>
        <taxon>BOP clade</taxon>
        <taxon>Pooideae</taxon>
        <taxon>Triticodae</taxon>
        <taxon>Triticeae</taxon>
        <taxon>Triticinae</taxon>
        <taxon>Triticum</taxon>
    </lineage>
</organism>
<dbReference type="EnsemblPlants" id="TraesCS6D02G332300.1">
    <property type="protein sequence ID" value="TraesCS6D02G332300.1.cds1"/>
    <property type="gene ID" value="TraesCS6D02G332300"/>
</dbReference>
<dbReference type="Gramene" id="TraesROB_scaffold_082235_01G000100.1">
    <property type="protein sequence ID" value="TraesROB_scaffold_082235_01G000100.1"/>
    <property type="gene ID" value="TraesROB_scaffold_082235_01G000100"/>
</dbReference>
<dbReference type="AlphaFoldDB" id="A0A3B6QJL0"/>
<protein>
    <recommendedName>
        <fullName evidence="6">Late embryogenesis abundant protein LEA-2 subgroup domain-containing protein</fullName>
    </recommendedName>
</protein>
<dbReference type="Gramene" id="TraesCLE_scaffold_079893_01G000100.1">
    <property type="protein sequence ID" value="TraesCLE_scaffold_079893_01G000100.1"/>
    <property type="gene ID" value="TraesCLE_scaffold_079893_01G000100"/>
</dbReference>
<dbReference type="OMA" id="SQCATHV"/>
<dbReference type="Gramene" id="TraesCS6D02G332300.1">
    <property type="protein sequence ID" value="TraesCS6D02G332300.1.cds1"/>
    <property type="gene ID" value="TraesCS6D02G332300"/>
</dbReference>
<evidence type="ECO:0000256" key="3">
    <source>
        <dbReference type="ARBA" id="ARBA00022989"/>
    </source>
</evidence>
<dbReference type="GO" id="GO:0005886">
    <property type="term" value="C:plasma membrane"/>
    <property type="evidence" value="ECO:0000318"/>
    <property type="project" value="GO_Central"/>
</dbReference>
<reference evidence="7" key="2">
    <citation type="submission" date="2018-10" db="UniProtKB">
        <authorList>
            <consortium name="EnsemblPlants"/>
        </authorList>
    </citation>
    <scope>IDENTIFICATION</scope>
</reference>
<dbReference type="OrthoDB" id="677152at2759"/>
<gene>
    <name evidence="7" type="primary">LOC123141976</name>
</gene>
<keyword evidence="4 5" id="KW-0472">Membrane</keyword>
<keyword evidence="8" id="KW-1185">Reference proteome</keyword>
<evidence type="ECO:0000313" key="7">
    <source>
        <dbReference type="EnsemblPlants" id="TraesCS6D02G332300.1.cds1"/>
    </source>
</evidence>
<dbReference type="InterPro" id="IPR004864">
    <property type="entry name" value="LEA_2"/>
</dbReference>
<dbReference type="PANTHER" id="PTHR31415">
    <property type="entry name" value="OS05G0367900 PROTEIN"/>
    <property type="match status" value="1"/>
</dbReference>
<reference evidence="7" key="1">
    <citation type="submission" date="2018-08" db="EMBL/GenBank/DDBJ databases">
        <authorList>
            <person name="Rossello M."/>
        </authorList>
    </citation>
    <scope>NUCLEOTIDE SEQUENCE [LARGE SCALE GENOMIC DNA]</scope>
    <source>
        <strain evidence="7">cv. Chinese Spring</strain>
    </source>
</reference>
<dbReference type="Gramene" id="TraesCS6D03G0771800.1">
    <property type="protein sequence ID" value="TraesCS6D03G0771800.1.CDS1"/>
    <property type="gene ID" value="TraesCS6D03G0771800"/>
</dbReference>